<organism evidence="3 4">
    <name type="scientific">Pristionchus entomophagus</name>
    <dbReference type="NCBI Taxonomy" id="358040"/>
    <lineage>
        <taxon>Eukaryota</taxon>
        <taxon>Metazoa</taxon>
        <taxon>Ecdysozoa</taxon>
        <taxon>Nematoda</taxon>
        <taxon>Chromadorea</taxon>
        <taxon>Rhabditida</taxon>
        <taxon>Rhabditina</taxon>
        <taxon>Diplogasteromorpha</taxon>
        <taxon>Diplogasteroidea</taxon>
        <taxon>Neodiplogasteridae</taxon>
        <taxon>Pristionchus</taxon>
    </lineage>
</organism>
<dbReference type="PRINTS" id="PR01951">
    <property type="entry name" value="LANCEUKARYTE"/>
</dbReference>
<sequence>GSVYSPRAPMDVRFIDNYCLGREEHFASQVTSDWLADSAASLDALIDQNIADHQETREAGPYTGPSGIAAALIQAVNAGLLPAERRQAIVLKYSNLIPTRVKQPVYLCGSLGDAVSFMNLESVESGVRSVRGFFSCYLDDLLDERVADEILYGRAGALMAAKQAESITGQSVLGEADARQLIDRLLANGREGANECARGGGPPLIWCWHKTKYLGAAHGVAGILQSLLHFWSILREEERKEVRTTAEWLMSVEERDCPGHWESSSRLAGSGREKRLVHWCHGATGMVGFLLTAHRVLEQEKLLEAATRAGELIWREGVLKKGPGLCHGVGGNGLALIQLYGATGDERWLTRAKCFALMMMDKAVQRAQRTPDSPVSLFEGWAGGLALLTGIVKAGGDREKGLNSFPFMPVRV</sequence>
<name>A0AAV5TSP6_9BILA</name>
<evidence type="ECO:0000256" key="1">
    <source>
        <dbReference type="ARBA" id="ARBA00007179"/>
    </source>
</evidence>
<evidence type="ECO:0000313" key="3">
    <source>
        <dbReference type="EMBL" id="GMS97014.1"/>
    </source>
</evidence>
<dbReference type="SUPFAM" id="SSF158745">
    <property type="entry name" value="LanC-like"/>
    <property type="match status" value="1"/>
</dbReference>
<dbReference type="AlphaFoldDB" id="A0AAV5TSP6"/>
<feature type="binding site" evidence="2">
    <location>
        <position position="326"/>
    </location>
    <ligand>
        <name>Zn(2+)</name>
        <dbReference type="ChEBI" id="CHEBI:29105"/>
    </ligand>
</feature>
<dbReference type="Pfam" id="PF05147">
    <property type="entry name" value="LANC_like"/>
    <property type="match status" value="1"/>
</dbReference>
<dbReference type="InterPro" id="IPR020464">
    <property type="entry name" value="LanC-like_prot_euk"/>
</dbReference>
<dbReference type="EMBL" id="BTSX01000004">
    <property type="protein sequence ID" value="GMS97014.1"/>
    <property type="molecule type" value="Genomic_DNA"/>
</dbReference>
<dbReference type="PRINTS" id="PR01950">
    <property type="entry name" value="LANCSUPER"/>
</dbReference>
<keyword evidence="2" id="KW-0862">Zinc</keyword>
<dbReference type="InterPro" id="IPR012341">
    <property type="entry name" value="6hp_glycosidase-like_sf"/>
</dbReference>
<dbReference type="PANTHER" id="PTHR12736">
    <property type="entry name" value="LANC-LIKE PROTEIN"/>
    <property type="match status" value="1"/>
</dbReference>
<protein>
    <submittedName>
        <fullName evidence="3">Uncharacterized protein</fullName>
    </submittedName>
</protein>
<dbReference type="Gene3D" id="1.50.10.10">
    <property type="match status" value="1"/>
</dbReference>
<gene>
    <name evidence="3" type="ORF">PENTCL1PPCAC_19189</name>
</gene>
<dbReference type="CDD" id="cd04794">
    <property type="entry name" value="euk_LANCL"/>
    <property type="match status" value="1"/>
</dbReference>
<accession>A0AAV5TSP6</accession>
<dbReference type="GO" id="GO:0005886">
    <property type="term" value="C:plasma membrane"/>
    <property type="evidence" value="ECO:0007669"/>
    <property type="project" value="TreeGrafter"/>
</dbReference>
<dbReference type="SMART" id="SM01260">
    <property type="entry name" value="LANC_like"/>
    <property type="match status" value="1"/>
</dbReference>
<comment type="caution">
    <text evidence="3">The sequence shown here is derived from an EMBL/GenBank/DDBJ whole genome shotgun (WGS) entry which is preliminary data.</text>
</comment>
<feature type="binding site" evidence="2">
    <location>
        <position position="280"/>
    </location>
    <ligand>
        <name>Zn(2+)</name>
        <dbReference type="ChEBI" id="CHEBI:29105"/>
    </ligand>
</feature>
<evidence type="ECO:0000256" key="2">
    <source>
        <dbReference type="PIRSR" id="PIRSR607822-1"/>
    </source>
</evidence>
<keyword evidence="2" id="KW-0479">Metal-binding</keyword>
<dbReference type="InterPro" id="IPR007822">
    <property type="entry name" value="LANC-like"/>
</dbReference>
<evidence type="ECO:0000313" key="4">
    <source>
        <dbReference type="Proteomes" id="UP001432027"/>
    </source>
</evidence>
<dbReference type="GO" id="GO:0005975">
    <property type="term" value="P:carbohydrate metabolic process"/>
    <property type="evidence" value="ECO:0007669"/>
    <property type="project" value="InterPro"/>
</dbReference>
<comment type="similarity">
    <text evidence="1">Belongs to the LanC-like protein family.</text>
</comment>
<reference evidence="3" key="1">
    <citation type="submission" date="2023-10" db="EMBL/GenBank/DDBJ databases">
        <title>Genome assembly of Pristionchus species.</title>
        <authorList>
            <person name="Yoshida K."/>
            <person name="Sommer R.J."/>
        </authorList>
    </citation>
    <scope>NUCLEOTIDE SEQUENCE</scope>
    <source>
        <strain evidence="3">RS0144</strain>
    </source>
</reference>
<dbReference type="GO" id="GO:0046872">
    <property type="term" value="F:metal ion binding"/>
    <property type="evidence" value="ECO:0007669"/>
    <property type="project" value="UniProtKB-KW"/>
</dbReference>
<dbReference type="GO" id="GO:0031179">
    <property type="term" value="P:peptide modification"/>
    <property type="evidence" value="ECO:0007669"/>
    <property type="project" value="InterPro"/>
</dbReference>
<proteinExistence type="inferred from homology"/>
<dbReference type="PANTHER" id="PTHR12736:SF21">
    <property type="entry name" value="LANC-LIKE PROTEIN 2"/>
    <property type="match status" value="1"/>
</dbReference>
<keyword evidence="4" id="KW-1185">Reference proteome</keyword>
<feature type="non-terminal residue" evidence="3">
    <location>
        <position position="1"/>
    </location>
</feature>
<dbReference type="Proteomes" id="UP001432027">
    <property type="component" value="Unassembled WGS sequence"/>
</dbReference>
<feature type="binding site" evidence="2">
    <location>
        <position position="327"/>
    </location>
    <ligand>
        <name>Zn(2+)</name>
        <dbReference type="ChEBI" id="CHEBI:29105"/>
    </ligand>
</feature>